<evidence type="ECO:0000256" key="4">
    <source>
        <dbReference type="PROSITE-ProRule" id="PRU00335"/>
    </source>
</evidence>
<keyword evidence="2 4" id="KW-0238">DNA-binding</keyword>
<feature type="DNA-binding region" description="H-T-H motif" evidence="4">
    <location>
        <begin position="29"/>
        <end position="48"/>
    </location>
</feature>
<dbReference type="EMBL" id="LT906479">
    <property type="protein sequence ID" value="SNW03192.1"/>
    <property type="molecule type" value="Genomic_DNA"/>
</dbReference>
<dbReference type="PANTHER" id="PTHR47506">
    <property type="entry name" value="TRANSCRIPTIONAL REGULATORY PROTEIN"/>
    <property type="match status" value="1"/>
</dbReference>
<name>A0A240C6F1_SERFI</name>
<dbReference type="PROSITE" id="PS50977">
    <property type="entry name" value="HTH_TETR_2"/>
    <property type="match status" value="1"/>
</dbReference>
<evidence type="ECO:0000256" key="2">
    <source>
        <dbReference type="ARBA" id="ARBA00023125"/>
    </source>
</evidence>
<evidence type="ECO:0000256" key="3">
    <source>
        <dbReference type="ARBA" id="ARBA00023163"/>
    </source>
</evidence>
<dbReference type="Pfam" id="PF00440">
    <property type="entry name" value="TetR_N"/>
    <property type="match status" value="1"/>
</dbReference>
<dbReference type="InterPro" id="IPR036271">
    <property type="entry name" value="Tet_transcr_reg_TetR-rel_C_sf"/>
</dbReference>
<reference evidence="6 7" key="1">
    <citation type="submission" date="2017-06" db="EMBL/GenBank/DDBJ databases">
        <authorList>
            <consortium name="Pathogen Informatics"/>
        </authorList>
    </citation>
    <scope>NUCLEOTIDE SEQUENCE [LARGE SCALE GENOMIC DNA]</scope>
    <source>
        <strain evidence="6 7">NCTC12148</strain>
    </source>
</reference>
<dbReference type="KEGG" id="sfj:SAMEA4384070_3171"/>
<protein>
    <submittedName>
        <fullName evidence="6">HTH-type transcriptional repressor nemR</fullName>
    </submittedName>
</protein>
<dbReference type="InterPro" id="IPR011075">
    <property type="entry name" value="TetR_C"/>
</dbReference>
<keyword evidence="3" id="KW-0804">Transcription</keyword>
<dbReference type="SUPFAM" id="SSF48498">
    <property type="entry name" value="Tetracyclin repressor-like, C-terminal domain"/>
    <property type="match status" value="1"/>
</dbReference>
<evidence type="ECO:0000259" key="5">
    <source>
        <dbReference type="PROSITE" id="PS50977"/>
    </source>
</evidence>
<dbReference type="Gene3D" id="1.10.357.10">
    <property type="entry name" value="Tetracycline Repressor, domain 2"/>
    <property type="match status" value="1"/>
</dbReference>
<evidence type="ECO:0000313" key="6">
    <source>
        <dbReference type="EMBL" id="SNW03192.1"/>
    </source>
</evidence>
<dbReference type="AlphaFoldDB" id="A0A240C6F1"/>
<proteinExistence type="predicted"/>
<evidence type="ECO:0000256" key="1">
    <source>
        <dbReference type="ARBA" id="ARBA00023015"/>
    </source>
</evidence>
<dbReference type="GeneID" id="75028314"/>
<gene>
    <name evidence="6" type="primary">nemR_2</name>
    <name evidence="6" type="ORF">SAMEA4384070_03171</name>
</gene>
<keyword evidence="1" id="KW-0805">Transcription regulation</keyword>
<dbReference type="SUPFAM" id="SSF46689">
    <property type="entry name" value="Homeodomain-like"/>
    <property type="match status" value="1"/>
</dbReference>
<dbReference type="RefSeq" id="WP_167387253.1">
    <property type="nucleotide sequence ID" value="NZ_CAMIQD010000001.1"/>
</dbReference>
<dbReference type="Pfam" id="PF16925">
    <property type="entry name" value="TetR_C_13"/>
    <property type="match status" value="1"/>
</dbReference>
<organism evidence="6 7">
    <name type="scientific">Serratia ficaria</name>
    <dbReference type="NCBI Taxonomy" id="61651"/>
    <lineage>
        <taxon>Bacteria</taxon>
        <taxon>Pseudomonadati</taxon>
        <taxon>Pseudomonadota</taxon>
        <taxon>Gammaproteobacteria</taxon>
        <taxon>Enterobacterales</taxon>
        <taxon>Yersiniaceae</taxon>
        <taxon>Serratia</taxon>
    </lineage>
</organism>
<dbReference type="InterPro" id="IPR009057">
    <property type="entry name" value="Homeodomain-like_sf"/>
</dbReference>
<dbReference type="PRINTS" id="PR00455">
    <property type="entry name" value="HTHTETR"/>
</dbReference>
<dbReference type="InterPro" id="IPR001647">
    <property type="entry name" value="HTH_TetR"/>
</dbReference>
<keyword evidence="7" id="KW-1185">Reference proteome</keyword>
<feature type="domain" description="HTH tetR-type" evidence="5">
    <location>
        <begin position="6"/>
        <end position="66"/>
    </location>
</feature>
<dbReference type="PANTHER" id="PTHR47506:SF6">
    <property type="entry name" value="HTH-TYPE TRANSCRIPTIONAL REPRESSOR NEMR"/>
    <property type="match status" value="1"/>
</dbReference>
<dbReference type="Proteomes" id="UP000215134">
    <property type="component" value="Chromosome 1"/>
</dbReference>
<accession>A0A240C6F1</accession>
<sequence length="193" mass="21612">MKKHTTDIRQHIIDVARAIITHKGYSAVGIAEIVQAAGIPKGSFYYYFKSKEDFAEALLEHYFSHYLGEVDIQLNGSGPARERLLRYFTFWKTTQGADLPESKCLVVKLGAEVCDQYDSMRHVLAKGTHDIVQKIAQCIREGQEDRSLPAVADAGELAEELYQLWLGASLMAKIHDPDKAFDKALNATLRLLG</sequence>
<dbReference type="GO" id="GO:0003677">
    <property type="term" value="F:DNA binding"/>
    <property type="evidence" value="ECO:0007669"/>
    <property type="project" value="UniProtKB-UniRule"/>
</dbReference>
<evidence type="ECO:0000313" key="7">
    <source>
        <dbReference type="Proteomes" id="UP000215134"/>
    </source>
</evidence>